<keyword evidence="2" id="KW-1185">Reference proteome</keyword>
<dbReference type="EMBL" id="JBHTIR010004381">
    <property type="protein sequence ID" value="MFD0857194.1"/>
    <property type="molecule type" value="Genomic_DNA"/>
</dbReference>
<accession>A0ABW3CUB5</accession>
<comment type="caution">
    <text evidence="1">The sequence shown here is derived from an EMBL/GenBank/DDBJ whole genome shotgun (WGS) entry which is preliminary data.</text>
</comment>
<evidence type="ECO:0000313" key="1">
    <source>
        <dbReference type="EMBL" id="MFD0857194.1"/>
    </source>
</evidence>
<name>A0ABW3CUB5_9ACTN</name>
<reference evidence="2" key="1">
    <citation type="journal article" date="2019" name="Int. J. Syst. Evol. Microbiol.">
        <title>The Global Catalogue of Microorganisms (GCM) 10K type strain sequencing project: providing services to taxonomists for standard genome sequencing and annotation.</title>
        <authorList>
            <consortium name="The Broad Institute Genomics Platform"/>
            <consortium name="The Broad Institute Genome Sequencing Center for Infectious Disease"/>
            <person name="Wu L."/>
            <person name="Ma J."/>
        </authorList>
    </citation>
    <scope>NUCLEOTIDE SEQUENCE [LARGE SCALE GENOMIC DNA]</scope>
    <source>
        <strain evidence="2">JCM 31696</strain>
    </source>
</reference>
<organism evidence="1 2">
    <name type="scientific">Actinomadura adrarensis</name>
    <dbReference type="NCBI Taxonomy" id="1819600"/>
    <lineage>
        <taxon>Bacteria</taxon>
        <taxon>Bacillati</taxon>
        <taxon>Actinomycetota</taxon>
        <taxon>Actinomycetes</taxon>
        <taxon>Streptosporangiales</taxon>
        <taxon>Thermomonosporaceae</taxon>
        <taxon>Actinomadura</taxon>
    </lineage>
</organism>
<sequence>MSENAKAEPWIPGEHEDDDAKCPVGLVQQAWIESSMLWFVDQFGKDVVMRDIVPPTRDFLPDPYFGKDHEVADLFFGKMWQRFEPQVRQVLLSLDKAQGEQGHRKNGARAVGHYQVKDGVPFVWLDPRLASDLIYLVAVMAHELCHVRLIGEGRVDPDRKDQERLTDLLTVFFGFGIFTTNVALEFEEADRRWKAHPIGYLDEYRLNAARDNGVRCLGYLDEPEFGYAMACYAWLRGETYPVWAKHLDPGPRLYLKQGLDHLSAEARPGEFPTTRQGRVSIRIVSGDPLASLPLCLRVPRRDTG</sequence>
<proteinExistence type="predicted"/>
<gene>
    <name evidence="1" type="ORF">ACFQ07_33635</name>
</gene>
<evidence type="ECO:0000313" key="2">
    <source>
        <dbReference type="Proteomes" id="UP001597083"/>
    </source>
</evidence>
<protein>
    <submittedName>
        <fullName evidence="1">Uncharacterized protein</fullName>
    </submittedName>
</protein>
<dbReference type="Proteomes" id="UP001597083">
    <property type="component" value="Unassembled WGS sequence"/>
</dbReference>